<proteinExistence type="predicted"/>
<organism evidence="2 3">
    <name type="scientific">Tanacetum coccineum</name>
    <dbReference type="NCBI Taxonomy" id="301880"/>
    <lineage>
        <taxon>Eukaryota</taxon>
        <taxon>Viridiplantae</taxon>
        <taxon>Streptophyta</taxon>
        <taxon>Embryophyta</taxon>
        <taxon>Tracheophyta</taxon>
        <taxon>Spermatophyta</taxon>
        <taxon>Magnoliopsida</taxon>
        <taxon>eudicotyledons</taxon>
        <taxon>Gunneridae</taxon>
        <taxon>Pentapetalae</taxon>
        <taxon>asterids</taxon>
        <taxon>campanulids</taxon>
        <taxon>Asterales</taxon>
        <taxon>Asteraceae</taxon>
        <taxon>Asteroideae</taxon>
        <taxon>Anthemideae</taxon>
        <taxon>Anthemidinae</taxon>
        <taxon>Tanacetum</taxon>
    </lineage>
</organism>
<feature type="region of interest" description="Disordered" evidence="1">
    <location>
        <begin position="138"/>
        <end position="234"/>
    </location>
</feature>
<evidence type="ECO:0000313" key="2">
    <source>
        <dbReference type="EMBL" id="GJS80311.1"/>
    </source>
</evidence>
<evidence type="ECO:0000313" key="3">
    <source>
        <dbReference type="Proteomes" id="UP001151760"/>
    </source>
</evidence>
<sequence length="234" mass="26478">MSELKKINHSAKTIATLKSQVSTIIDDYLGSRLSDALQKALQKHSIPAINLEQESKKSTSEILKIKKEQAEKQKMSKYTIKSIDKAALKVYDQKSTLYQTMHKNNSFNRYPANHRLYHALIEALIEDENAMDKGVADTVKGHKRKHDDDDDDDDEDPSARPNQGKMIKRRRTKEFESSKKPFATKETSKGKTPSKSSKTRKTTTSEEPVEEPITEVVMDDPVNTTAKDVVLDAD</sequence>
<gene>
    <name evidence="2" type="ORF">Tco_0730192</name>
</gene>
<dbReference type="EMBL" id="BQNB010010661">
    <property type="protein sequence ID" value="GJS80311.1"/>
    <property type="molecule type" value="Genomic_DNA"/>
</dbReference>
<dbReference type="Proteomes" id="UP001151760">
    <property type="component" value="Unassembled WGS sequence"/>
</dbReference>
<comment type="caution">
    <text evidence="2">The sequence shown here is derived from an EMBL/GenBank/DDBJ whole genome shotgun (WGS) entry which is preliminary data.</text>
</comment>
<evidence type="ECO:0000256" key="1">
    <source>
        <dbReference type="SAM" id="MobiDB-lite"/>
    </source>
</evidence>
<protein>
    <submittedName>
        <fullName evidence="2">Uncharacterized protein</fullName>
    </submittedName>
</protein>
<name>A0ABQ4YTJ4_9ASTR</name>
<keyword evidence="3" id="KW-1185">Reference proteome</keyword>
<reference evidence="2" key="1">
    <citation type="journal article" date="2022" name="Int. J. Mol. Sci.">
        <title>Draft Genome of Tanacetum Coccineum: Genomic Comparison of Closely Related Tanacetum-Family Plants.</title>
        <authorList>
            <person name="Yamashiro T."/>
            <person name="Shiraishi A."/>
            <person name="Nakayama K."/>
            <person name="Satake H."/>
        </authorList>
    </citation>
    <scope>NUCLEOTIDE SEQUENCE</scope>
</reference>
<reference evidence="2" key="2">
    <citation type="submission" date="2022-01" db="EMBL/GenBank/DDBJ databases">
        <authorList>
            <person name="Yamashiro T."/>
            <person name="Shiraishi A."/>
            <person name="Satake H."/>
            <person name="Nakayama K."/>
        </authorList>
    </citation>
    <scope>NUCLEOTIDE SEQUENCE</scope>
</reference>
<accession>A0ABQ4YTJ4</accession>